<evidence type="ECO:0000256" key="10">
    <source>
        <dbReference type="SAM" id="MobiDB-lite"/>
    </source>
</evidence>
<evidence type="ECO:0000256" key="4">
    <source>
        <dbReference type="ARBA" id="ARBA00022475"/>
    </source>
</evidence>
<dbReference type="SUPFAM" id="SSF74653">
    <property type="entry name" value="TolA/TonB C-terminal domain"/>
    <property type="match status" value="1"/>
</dbReference>
<dbReference type="InterPro" id="IPR037682">
    <property type="entry name" value="TonB_C"/>
</dbReference>
<dbReference type="PANTHER" id="PTHR33446:SF2">
    <property type="entry name" value="PROTEIN TONB"/>
    <property type="match status" value="1"/>
</dbReference>
<protein>
    <submittedName>
        <fullName evidence="13">Protein TonB</fullName>
    </submittedName>
</protein>
<evidence type="ECO:0000256" key="11">
    <source>
        <dbReference type="SAM" id="Phobius"/>
    </source>
</evidence>
<comment type="caution">
    <text evidence="13">The sequence shown here is derived from an EMBL/GenBank/DDBJ whole genome shotgun (WGS) entry which is preliminary data.</text>
</comment>
<keyword evidence="5" id="KW-0997">Cell inner membrane</keyword>
<keyword evidence="14" id="KW-1185">Reference proteome</keyword>
<dbReference type="PROSITE" id="PS52015">
    <property type="entry name" value="TONB_CTD"/>
    <property type="match status" value="1"/>
</dbReference>
<evidence type="ECO:0000256" key="1">
    <source>
        <dbReference type="ARBA" id="ARBA00004383"/>
    </source>
</evidence>
<evidence type="ECO:0000259" key="12">
    <source>
        <dbReference type="PROSITE" id="PS52015"/>
    </source>
</evidence>
<keyword evidence="6 11" id="KW-0812">Transmembrane</keyword>
<dbReference type="InterPro" id="IPR051045">
    <property type="entry name" value="TonB-dependent_transducer"/>
</dbReference>
<gene>
    <name evidence="13" type="ORF">BDD14_5216</name>
</gene>
<evidence type="ECO:0000256" key="2">
    <source>
        <dbReference type="ARBA" id="ARBA00006555"/>
    </source>
</evidence>
<feature type="transmembrane region" description="Helical" evidence="11">
    <location>
        <begin position="116"/>
        <end position="135"/>
    </location>
</feature>
<evidence type="ECO:0000256" key="6">
    <source>
        <dbReference type="ARBA" id="ARBA00022692"/>
    </source>
</evidence>
<keyword evidence="7" id="KW-0653">Protein transport</keyword>
<reference evidence="13 14" key="1">
    <citation type="submission" date="2019-02" db="EMBL/GenBank/DDBJ databases">
        <title>Genomic Encyclopedia of Archaeal and Bacterial Type Strains, Phase II (KMG-II): from individual species to whole genera.</title>
        <authorList>
            <person name="Goeker M."/>
        </authorList>
    </citation>
    <scope>NUCLEOTIDE SEQUENCE [LARGE SCALE GENOMIC DNA]</scope>
    <source>
        <strain evidence="13 14">DSM 18101</strain>
    </source>
</reference>
<dbReference type="GO" id="GO:0098797">
    <property type="term" value="C:plasma membrane protein complex"/>
    <property type="evidence" value="ECO:0007669"/>
    <property type="project" value="TreeGrafter"/>
</dbReference>
<evidence type="ECO:0000313" key="14">
    <source>
        <dbReference type="Proteomes" id="UP000292958"/>
    </source>
</evidence>
<organism evidence="13 14">
    <name type="scientific">Edaphobacter modestus</name>
    <dbReference type="NCBI Taxonomy" id="388466"/>
    <lineage>
        <taxon>Bacteria</taxon>
        <taxon>Pseudomonadati</taxon>
        <taxon>Acidobacteriota</taxon>
        <taxon>Terriglobia</taxon>
        <taxon>Terriglobales</taxon>
        <taxon>Acidobacteriaceae</taxon>
        <taxon>Edaphobacter</taxon>
    </lineage>
</organism>
<dbReference type="Proteomes" id="UP000292958">
    <property type="component" value="Unassembled WGS sequence"/>
</dbReference>
<dbReference type="EMBL" id="SHKW01000001">
    <property type="protein sequence ID" value="RZU43547.1"/>
    <property type="molecule type" value="Genomic_DNA"/>
</dbReference>
<dbReference type="Pfam" id="PF03544">
    <property type="entry name" value="TonB_C"/>
    <property type="match status" value="1"/>
</dbReference>
<evidence type="ECO:0000256" key="5">
    <source>
        <dbReference type="ARBA" id="ARBA00022519"/>
    </source>
</evidence>
<sequence>MANTWLNSTDEETKDAGPTLRPAVEAPKLNEETEGSMWASLIENLRDVFNPVKQAPLNLESQPVESDLVIEEEGVFTSLKNSIRDVFFPQKLPPLVLESKPIPVQDLLRAKQDPKATGSAIAVYALLFLLVAWMLHKKVPFAAPFKQPELTNVSIPPLAPMRAQAMGGGGGQRGPTPVTKGTPPKFAETQIVPPKAPPLQEPKIKIEPTVEVQKDVHMASSIPQIGVANSPLIGMSMGNGSGTGLGSGSGSGIGPGSGGNTGGGPRRIGGGVSAPQLIYSVEPEFSEEARKAKVAGNVLVNLWVDTNGNPSHVRIIRGVGMGLDEKAIEAVRQYKFKPAMENGKPVLVELNVEVNFQIF</sequence>
<dbReference type="InterPro" id="IPR006260">
    <property type="entry name" value="TonB/TolA_C"/>
</dbReference>
<evidence type="ECO:0000256" key="7">
    <source>
        <dbReference type="ARBA" id="ARBA00022927"/>
    </source>
</evidence>
<keyword evidence="3" id="KW-0813">Transport</keyword>
<comment type="subcellular location">
    <subcellularLocation>
        <location evidence="1">Cell inner membrane</location>
        <topology evidence="1">Single-pass membrane protein</topology>
        <orientation evidence="1">Periplasmic side</orientation>
    </subcellularLocation>
</comment>
<keyword evidence="9 11" id="KW-0472">Membrane</keyword>
<name>A0A4Q7Z017_9BACT</name>
<accession>A0A4Q7Z017</accession>
<evidence type="ECO:0000256" key="9">
    <source>
        <dbReference type="ARBA" id="ARBA00023136"/>
    </source>
</evidence>
<dbReference type="NCBIfam" id="TIGR01352">
    <property type="entry name" value="tonB_Cterm"/>
    <property type="match status" value="1"/>
</dbReference>
<comment type="similarity">
    <text evidence="2">Belongs to the TonB family.</text>
</comment>
<evidence type="ECO:0000313" key="13">
    <source>
        <dbReference type="EMBL" id="RZU43547.1"/>
    </source>
</evidence>
<keyword evidence="8 11" id="KW-1133">Transmembrane helix</keyword>
<dbReference type="GO" id="GO:0015031">
    <property type="term" value="P:protein transport"/>
    <property type="evidence" value="ECO:0007669"/>
    <property type="project" value="UniProtKB-KW"/>
</dbReference>
<dbReference type="AlphaFoldDB" id="A0A4Q7Z017"/>
<dbReference type="PANTHER" id="PTHR33446">
    <property type="entry name" value="PROTEIN TONB-RELATED"/>
    <property type="match status" value="1"/>
</dbReference>
<dbReference type="GO" id="GO:0055085">
    <property type="term" value="P:transmembrane transport"/>
    <property type="evidence" value="ECO:0007669"/>
    <property type="project" value="InterPro"/>
</dbReference>
<dbReference type="Gene3D" id="3.30.1150.10">
    <property type="match status" value="1"/>
</dbReference>
<proteinExistence type="inferred from homology"/>
<evidence type="ECO:0000256" key="8">
    <source>
        <dbReference type="ARBA" id="ARBA00022989"/>
    </source>
</evidence>
<keyword evidence="4" id="KW-1003">Cell membrane</keyword>
<feature type="domain" description="TonB C-terminal" evidence="12">
    <location>
        <begin position="270"/>
        <end position="359"/>
    </location>
</feature>
<evidence type="ECO:0000256" key="3">
    <source>
        <dbReference type="ARBA" id="ARBA00022448"/>
    </source>
</evidence>
<dbReference type="GO" id="GO:0031992">
    <property type="term" value="F:energy transducer activity"/>
    <property type="evidence" value="ECO:0007669"/>
    <property type="project" value="TreeGrafter"/>
</dbReference>
<feature type="region of interest" description="Disordered" evidence="10">
    <location>
        <begin position="1"/>
        <end position="31"/>
    </location>
</feature>
<feature type="region of interest" description="Disordered" evidence="10">
    <location>
        <begin position="238"/>
        <end position="269"/>
    </location>
</feature>